<dbReference type="GeneID" id="76423504"/>
<accession>A0A8A3S3S9</accession>
<dbReference type="HAMAP" id="MF_00580">
    <property type="entry name" value="CH10"/>
    <property type="match status" value="1"/>
</dbReference>
<dbReference type="GO" id="GO:0051087">
    <property type="term" value="F:protein-folding chaperone binding"/>
    <property type="evidence" value="ECO:0007669"/>
    <property type="project" value="TreeGrafter"/>
</dbReference>
<reference evidence="4" key="1">
    <citation type="journal article" date="2001" name="Int. J. Syst. Evol. Microbiol.">
        <title>Methanofollis aquaemaris sp. nov., a methanogen isolated from an aquaculture fish pond.</title>
        <authorList>
            <person name="Lai M.C."/>
            <person name="Chen S.C."/>
        </authorList>
    </citation>
    <scope>NUCLEOTIDE SEQUENCE</scope>
    <source>
        <strain evidence="4">N2F9704</strain>
    </source>
</reference>
<dbReference type="GO" id="GO:0044183">
    <property type="term" value="F:protein folding chaperone"/>
    <property type="evidence" value="ECO:0007669"/>
    <property type="project" value="InterPro"/>
</dbReference>
<dbReference type="RefSeq" id="WP_265582086.1">
    <property type="nucleotide sequence ID" value="NZ_CP036172.1"/>
</dbReference>
<proteinExistence type="inferred from homology"/>
<dbReference type="Proteomes" id="UP001042704">
    <property type="component" value="Chromosome"/>
</dbReference>
<dbReference type="KEGG" id="maqe:RJ40_04040"/>
<dbReference type="GO" id="GO:0051082">
    <property type="term" value="F:unfolded protein binding"/>
    <property type="evidence" value="ECO:0007669"/>
    <property type="project" value="TreeGrafter"/>
</dbReference>
<keyword evidence="5" id="KW-1185">Reference proteome</keyword>
<dbReference type="AlphaFoldDB" id="A0A8A3S3S9"/>
<dbReference type="PANTHER" id="PTHR10772:SF63">
    <property type="entry name" value="20 KDA CHAPERONIN, CHLOROPLASTIC"/>
    <property type="match status" value="1"/>
</dbReference>
<dbReference type="InterPro" id="IPR018369">
    <property type="entry name" value="Chaprnonin_Cpn10_CS"/>
</dbReference>
<dbReference type="Gene3D" id="2.30.33.40">
    <property type="entry name" value="GroES chaperonin"/>
    <property type="match status" value="1"/>
</dbReference>
<evidence type="ECO:0000256" key="3">
    <source>
        <dbReference type="RuleBase" id="RU003479"/>
    </source>
</evidence>
<organism evidence="4 5">
    <name type="scientific">Methanofollis aquaemaris</name>
    <dbReference type="NCBI Taxonomy" id="126734"/>
    <lineage>
        <taxon>Archaea</taxon>
        <taxon>Methanobacteriati</taxon>
        <taxon>Methanobacteriota</taxon>
        <taxon>Stenosarchaea group</taxon>
        <taxon>Methanomicrobia</taxon>
        <taxon>Methanomicrobiales</taxon>
        <taxon>Methanomicrobiaceae</taxon>
        <taxon>Methanofollis</taxon>
    </lineage>
</organism>
<dbReference type="PRINTS" id="PR00297">
    <property type="entry name" value="CHAPERONIN10"/>
</dbReference>
<evidence type="ECO:0000256" key="1">
    <source>
        <dbReference type="ARBA" id="ARBA00006975"/>
    </source>
</evidence>
<dbReference type="GO" id="GO:0046872">
    <property type="term" value="F:metal ion binding"/>
    <property type="evidence" value="ECO:0007669"/>
    <property type="project" value="TreeGrafter"/>
</dbReference>
<dbReference type="GO" id="GO:0005524">
    <property type="term" value="F:ATP binding"/>
    <property type="evidence" value="ECO:0007669"/>
    <property type="project" value="InterPro"/>
</dbReference>
<sequence>MAKIQPIGERVLIRQKKSEEKTSSGIYLPDAAREKRNEGIIIAAGTYEDGRALPVKAGDHVIYGGYSSEEIEVDGEKCLFVDWKDILAKVEEA</sequence>
<dbReference type="CDD" id="cd00320">
    <property type="entry name" value="cpn10"/>
    <property type="match status" value="1"/>
</dbReference>
<dbReference type="PROSITE" id="PS00681">
    <property type="entry name" value="CHAPERONINS_CPN10"/>
    <property type="match status" value="1"/>
</dbReference>
<comment type="similarity">
    <text evidence="1 3">Belongs to the GroES chaperonin family.</text>
</comment>
<dbReference type="SMART" id="SM00883">
    <property type="entry name" value="Cpn10"/>
    <property type="match status" value="1"/>
</dbReference>
<gene>
    <name evidence="4" type="ORF">RJ40_04040</name>
</gene>
<dbReference type="PANTHER" id="PTHR10772">
    <property type="entry name" value="10 KDA HEAT SHOCK PROTEIN"/>
    <property type="match status" value="1"/>
</dbReference>
<dbReference type="SUPFAM" id="SSF50129">
    <property type="entry name" value="GroES-like"/>
    <property type="match status" value="1"/>
</dbReference>
<keyword evidence="2 3" id="KW-0143">Chaperone</keyword>
<dbReference type="FunFam" id="2.30.33.40:FF:000001">
    <property type="entry name" value="10 kDa chaperonin"/>
    <property type="match status" value="1"/>
</dbReference>
<evidence type="ECO:0000313" key="4">
    <source>
        <dbReference type="EMBL" id="QSZ66722.1"/>
    </source>
</evidence>
<evidence type="ECO:0000256" key="2">
    <source>
        <dbReference type="ARBA" id="ARBA00023186"/>
    </source>
</evidence>
<dbReference type="InterPro" id="IPR020818">
    <property type="entry name" value="Chaperonin_GroES"/>
</dbReference>
<reference evidence="4" key="2">
    <citation type="submission" date="2019-02" db="EMBL/GenBank/DDBJ databases">
        <authorList>
            <person name="Chen S.-C."/>
            <person name="Chien H.-H."/>
            <person name="Lai M.-C."/>
        </authorList>
    </citation>
    <scope>NUCLEOTIDE SEQUENCE</scope>
    <source>
        <strain evidence="4">N2F9704</strain>
    </source>
</reference>
<dbReference type="NCBIfam" id="NF001539">
    <property type="entry name" value="PRK00364.3-5"/>
    <property type="match status" value="1"/>
</dbReference>
<dbReference type="Pfam" id="PF00166">
    <property type="entry name" value="Cpn10"/>
    <property type="match status" value="1"/>
</dbReference>
<protein>
    <submittedName>
        <fullName evidence="4">Co-chaperone GroES</fullName>
    </submittedName>
</protein>
<dbReference type="InterPro" id="IPR011032">
    <property type="entry name" value="GroES-like_sf"/>
</dbReference>
<dbReference type="InterPro" id="IPR037124">
    <property type="entry name" value="Chaperonin_GroES_sf"/>
</dbReference>
<name>A0A8A3S3S9_9EURY</name>
<dbReference type="EMBL" id="CP036172">
    <property type="protein sequence ID" value="QSZ66722.1"/>
    <property type="molecule type" value="Genomic_DNA"/>
</dbReference>
<evidence type="ECO:0000313" key="5">
    <source>
        <dbReference type="Proteomes" id="UP001042704"/>
    </source>
</evidence>